<gene>
    <name evidence="9" type="ORF">METZ01_LOCUS118266</name>
</gene>
<dbReference type="InterPro" id="IPR011701">
    <property type="entry name" value="MFS"/>
</dbReference>
<feature type="transmembrane region" description="Helical" evidence="7">
    <location>
        <begin position="362"/>
        <end position="379"/>
    </location>
</feature>
<reference evidence="9" key="1">
    <citation type="submission" date="2018-05" db="EMBL/GenBank/DDBJ databases">
        <authorList>
            <person name="Lanie J.A."/>
            <person name="Ng W.-L."/>
            <person name="Kazmierczak K.M."/>
            <person name="Andrzejewski T.M."/>
            <person name="Davidsen T.M."/>
            <person name="Wayne K.J."/>
            <person name="Tettelin H."/>
            <person name="Glass J.I."/>
            <person name="Rusch D."/>
            <person name="Podicherti R."/>
            <person name="Tsui H.-C.T."/>
            <person name="Winkler M.E."/>
        </authorList>
    </citation>
    <scope>NUCLEOTIDE SEQUENCE</scope>
</reference>
<comment type="subcellular location">
    <subcellularLocation>
        <location evidence="1">Cell membrane</location>
        <topology evidence="1">Multi-pass membrane protein</topology>
    </subcellularLocation>
</comment>
<dbReference type="Gene3D" id="1.20.1250.20">
    <property type="entry name" value="MFS general substrate transporter like domains"/>
    <property type="match status" value="1"/>
</dbReference>
<feature type="transmembrane region" description="Helical" evidence="7">
    <location>
        <begin position="169"/>
        <end position="190"/>
    </location>
</feature>
<feature type="transmembrane region" description="Helical" evidence="7">
    <location>
        <begin position="137"/>
        <end position="163"/>
    </location>
</feature>
<dbReference type="PROSITE" id="PS00216">
    <property type="entry name" value="SUGAR_TRANSPORT_1"/>
    <property type="match status" value="1"/>
</dbReference>
<evidence type="ECO:0000259" key="8">
    <source>
        <dbReference type="PROSITE" id="PS50850"/>
    </source>
</evidence>
<feature type="transmembrane region" description="Helical" evidence="7">
    <location>
        <begin position="51"/>
        <end position="71"/>
    </location>
</feature>
<feature type="transmembrane region" description="Helical" evidence="7">
    <location>
        <begin position="452"/>
        <end position="473"/>
    </location>
</feature>
<feature type="transmembrane region" description="Helical" evidence="7">
    <location>
        <begin position="338"/>
        <end position="356"/>
    </location>
</feature>
<dbReference type="CDD" id="cd17321">
    <property type="entry name" value="MFS_MMR_MDR_like"/>
    <property type="match status" value="1"/>
</dbReference>
<dbReference type="PROSITE" id="PS50850">
    <property type="entry name" value="MFS"/>
    <property type="match status" value="1"/>
</dbReference>
<proteinExistence type="predicted"/>
<evidence type="ECO:0000313" key="9">
    <source>
        <dbReference type="EMBL" id="SVA65412.1"/>
    </source>
</evidence>
<feature type="transmembrane region" description="Helical" evidence="7">
    <location>
        <begin position="202"/>
        <end position="225"/>
    </location>
</feature>
<feature type="transmembrane region" description="Helical" evidence="7">
    <location>
        <begin position="12"/>
        <end position="31"/>
    </location>
</feature>
<feature type="transmembrane region" description="Helical" evidence="7">
    <location>
        <begin position="231"/>
        <end position="252"/>
    </location>
</feature>
<evidence type="ECO:0000256" key="6">
    <source>
        <dbReference type="ARBA" id="ARBA00023136"/>
    </source>
</evidence>
<dbReference type="GO" id="GO:0005886">
    <property type="term" value="C:plasma membrane"/>
    <property type="evidence" value="ECO:0007669"/>
    <property type="project" value="UniProtKB-SubCell"/>
</dbReference>
<feature type="transmembrane region" description="Helical" evidence="7">
    <location>
        <begin position="80"/>
        <end position="98"/>
    </location>
</feature>
<dbReference type="AlphaFoldDB" id="A0A381XLQ2"/>
<dbReference type="Gene3D" id="1.20.1720.10">
    <property type="entry name" value="Multidrug resistance protein D"/>
    <property type="match status" value="1"/>
</dbReference>
<feature type="domain" description="Major facilitator superfamily (MFS) profile" evidence="8">
    <location>
        <begin position="13"/>
        <end position="479"/>
    </location>
</feature>
<protein>
    <recommendedName>
        <fullName evidence="8">Major facilitator superfamily (MFS) profile domain-containing protein</fullName>
    </recommendedName>
</protein>
<keyword evidence="5 7" id="KW-1133">Transmembrane helix</keyword>
<keyword evidence="2" id="KW-0813">Transport</keyword>
<evidence type="ECO:0000256" key="5">
    <source>
        <dbReference type="ARBA" id="ARBA00022989"/>
    </source>
</evidence>
<dbReference type="PANTHER" id="PTHR42718">
    <property type="entry name" value="MAJOR FACILITATOR SUPERFAMILY MULTIDRUG TRANSPORTER MFSC"/>
    <property type="match status" value="1"/>
</dbReference>
<dbReference type="PANTHER" id="PTHR42718:SF46">
    <property type="entry name" value="BLR6921 PROTEIN"/>
    <property type="match status" value="1"/>
</dbReference>
<sequence>MRVKQTANYKWLVFLTVGLGTFMAVVDHGSINMAMPTIAAEFKTDLSRVQWISLGYALSVSIFLLPAGYLADRFGRKETYVVGFVIFSTAAGLAGFGNGVPMVIGLRAVSAVGSAMIMANGMAILTTVFPRTERGKVLGAHMTIVGAGSMFGPVLGGILVGVWGWRSVFFLNPIIGLFALAAACLVLDRLQLSPGNSKRAGGAYDWAGAIFSALTLLTFLLTITFGNSLGWTSFIIMTGFVVSLALSVGFLLSERRAAVPILDLTLFTNRVFSMGILAGFIAFLSTASLWFLLPFYLQNVRGIEPAQGGLVLVSSAGAMAFMGAIAGRLSDRFGWKPFNIAGPILTGSGLLAISRVDGSSHLGLLIVGLILVGLGNGMFHSTNHSSIMGAVETSSYGIVSAFVNLNRQTASTIGLAMAAAIVVGTMNGAGVAPDLTMVTGITSEVSLAFTKGLGTAYSLAAGLMGIVVVVSMLKPQSNKETSMQKEGNA</sequence>
<evidence type="ECO:0000256" key="1">
    <source>
        <dbReference type="ARBA" id="ARBA00004651"/>
    </source>
</evidence>
<feature type="transmembrane region" description="Helical" evidence="7">
    <location>
        <begin position="413"/>
        <end position="432"/>
    </location>
</feature>
<dbReference type="GO" id="GO:0022857">
    <property type="term" value="F:transmembrane transporter activity"/>
    <property type="evidence" value="ECO:0007669"/>
    <property type="project" value="InterPro"/>
</dbReference>
<feature type="transmembrane region" description="Helical" evidence="7">
    <location>
        <begin position="305"/>
        <end position="326"/>
    </location>
</feature>
<keyword evidence="6 7" id="KW-0472">Membrane</keyword>
<accession>A0A381XLQ2</accession>
<dbReference type="Pfam" id="PF07690">
    <property type="entry name" value="MFS_1"/>
    <property type="match status" value="1"/>
</dbReference>
<name>A0A381XLQ2_9ZZZZ</name>
<organism evidence="9">
    <name type="scientific">marine metagenome</name>
    <dbReference type="NCBI Taxonomy" id="408172"/>
    <lineage>
        <taxon>unclassified sequences</taxon>
        <taxon>metagenomes</taxon>
        <taxon>ecological metagenomes</taxon>
    </lineage>
</organism>
<keyword evidence="3" id="KW-1003">Cell membrane</keyword>
<dbReference type="InterPro" id="IPR005829">
    <property type="entry name" value="Sugar_transporter_CS"/>
</dbReference>
<evidence type="ECO:0000256" key="7">
    <source>
        <dbReference type="SAM" id="Phobius"/>
    </source>
</evidence>
<keyword evidence="4 7" id="KW-0812">Transmembrane</keyword>
<evidence type="ECO:0000256" key="2">
    <source>
        <dbReference type="ARBA" id="ARBA00022448"/>
    </source>
</evidence>
<dbReference type="EMBL" id="UINC01015554">
    <property type="protein sequence ID" value="SVA65412.1"/>
    <property type="molecule type" value="Genomic_DNA"/>
</dbReference>
<evidence type="ECO:0000256" key="4">
    <source>
        <dbReference type="ARBA" id="ARBA00022692"/>
    </source>
</evidence>
<feature type="transmembrane region" description="Helical" evidence="7">
    <location>
        <begin position="104"/>
        <end position="125"/>
    </location>
</feature>
<dbReference type="InterPro" id="IPR020846">
    <property type="entry name" value="MFS_dom"/>
</dbReference>
<dbReference type="InterPro" id="IPR036259">
    <property type="entry name" value="MFS_trans_sf"/>
</dbReference>
<dbReference type="SUPFAM" id="SSF103473">
    <property type="entry name" value="MFS general substrate transporter"/>
    <property type="match status" value="1"/>
</dbReference>
<feature type="transmembrane region" description="Helical" evidence="7">
    <location>
        <begin position="272"/>
        <end position="293"/>
    </location>
</feature>
<evidence type="ECO:0000256" key="3">
    <source>
        <dbReference type="ARBA" id="ARBA00022475"/>
    </source>
</evidence>